<organism evidence="2 3">
    <name type="scientific">Purpureocillium lilacinum</name>
    <name type="common">Paecilomyces lilacinus</name>
    <dbReference type="NCBI Taxonomy" id="33203"/>
    <lineage>
        <taxon>Eukaryota</taxon>
        <taxon>Fungi</taxon>
        <taxon>Dikarya</taxon>
        <taxon>Ascomycota</taxon>
        <taxon>Pezizomycotina</taxon>
        <taxon>Sordariomycetes</taxon>
        <taxon>Hypocreomycetidae</taxon>
        <taxon>Hypocreales</taxon>
        <taxon>Ophiocordycipitaceae</taxon>
        <taxon>Purpureocillium</taxon>
    </lineage>
</organism>
<name>A0A179HG44_PURLI</name>
<proteinExistence type="predicted"/>
<dbReference type="Proteomes" id="UP000078340">
    <property type="component" value="Unassembled WGS sequence"/>
</dbReference>
<gene>
    <name evidence="2" type="ORF">VFPFJ_07053</name>
</gene>
<reference evidence="2 3" key="1">
    <citation type="submission" date="2016-02" db="EMBL/GenBank/DDBJ databases">
        <title>Biosynthesis of antibiotic leucinostatins and their inhibition on Phytophthora in bio-control Purpureocillium lilacinum.</title>
        <authorList>
            <person name="Wang G."/>
            <person name="Liu Z."/>
            <person name="Lin R."/>
            <person name="Li E."/>
            <person name="Mao Z."/>
            <person name="Ling J."/>
            <person name="Yin W."/>
            <person name="Xie B."/>
        </authorList>
    </citation>
    <scope>NUCLEOTIDE SEQUENCE [LARGE SCALE GENOMIC DNA]</scope>
    <source>
        <strain evidence="2">PLFJ-1</strain>
    </source>
</reference>
<protein>
    <submittedName>
        <fullName evidence="2">Uncharacterized protein</fullName>
    </submittedName>
</protein>
<evidence type="ECO:0000313" key="3">
    <source>
        <dbReference type="Proteomes" id="UP000078340"/>
    </source>
</evidence>
<feature type="signal peptide" evidence="1">
    <location>
        <begin position="1"/>
        <end position="20"/>
    </location>
</feature>
<comment type="caution">
    <text evidence="2">The sequence shown here is derived from an EMBL/GenBank/DDBJ whole genome shotgun (WGS) entry which is preliminary data.</text>
</comment>
<evidence type="ECO:0000313" key="2">
    <source>
        <dbReference type="EMBL" id="OAQ88588.1"/>
    </source>
</evidence>
<keyword evidence="1" id="KW-0732">Signal</keyword>
<dbReference type="EMBL" id="LSBI01000006">
    <property type="protein sequence ID" value="OAQ88588.1"/>
    <property type="molecule type" value="Genomic_DNA"/>
</dbReference>
<feature type="chain" id="PRO_5008103508" evidence="1">
    <location>
        <begin position="21"/>
        <end position="87"/>
    </location>
</feature>
<evidence type="ECO:0000256" key="1">
    <source>
        <dbReference type="SAM" id="SignalP"/>
    </source>
</evidence>
<dbReference type="AlphaFoldDB" id="A0A179HG44"/>
<sequence length="87" mass="9723">MTLSFLFLADNVTICLLAKGLEHGIKGIVYQQPPVGLGKHVMCGQNGLRRLSDTQCSTSWPSARPPWSPALRLRQRCQSPQYRLCLL</sequence>
<accession>A0A179HG44</accession>